<name>A0A1E8FE17_9ALTE</name>
<dbReference type="PANTHER" id="PTHR33608:SF7">
    <property type="entry name" value="DUF58 DOMAIN-CONTAINING PROTEIN"/>
    <property type="match status" value="1"/>
</dbReference>
<keyword evidence="3" id="KW-1185">Reference proteome</keyword>
<dbReference type="InterPro" id="IPR036465">
    <property type="entry name" value="vWFA_dom_sf"/>
</dbReference>
<dbReference type="Pfam" id="PF01882">
    <property type="entry name" value="DUF58"/>
    <property type="match status" value="1"/>
</dbReference>
<evidence type="ECO:0000313" key="2">
    <source>
        <dbReference type="EMBL" id="OFI34174.1"/>
    </source>
</evidence>
<dbReference type="EMBL" id="MJIC01000014">
    <property type="protein sequence ID" value="OFI34174.1"/>
    <property type="molecule type" value="Genomic_DNA"/>
</dbReference>
<protein>
    <recommendedName>
        <fullName evidence="1">DUF58 domain-containing protein</fullName>
    </recommendedName>
</protein>
<comment type="caution">
    <text evidence="2">The sequence shown here is derived from an EMBL/GenBank/DDBJ whole genome shotgun (WGS) entry which is preliminary data.</text>
</comment>
<proteinExistence type="predicted"/>
<dbReference type="SUPFAM" id="SSF53300">
    <property type="entry name" value="vWA-like"/>
    <property type="match status" value="1"/>
</dbReference>
<evidence type="ECO:0000313" key="3">
    <source>
        <dbReference type="Proteomes" id="UP000176037"/>
    </source>
</evidence>
<organism evidence="2 3">
    <name type="scientific">Alteromonas lipolytica</name>
    <dbReference type="NCBI Taxonomy" id="1856405"/>
    <lineage>
        <taxon>Bacteria</taxon>
        <taxon>Pseudomonadati</taxon>
        <taxon>Pseudomonadota</taxon>
        <taxon>Gammaproteobacteria</taxon>
        <taxon>Alteromonadales</taxon>
        <taxon>Alteromonadaceae</taxon>
        <taxon>Alteromonas/Salinimonas group</taxon>
        <taxon>Alteromonas</taxon>
    </lineage>
</organism>
<dbReference type="AlphaFoldDB" id="A0A1E8FE17"/>
<reference evidence="2 3" key="1">
    <citation type="submission" date="2016-09" db="EMBL/GenBank/DDBJ databases">
        <title>Alteromonas lipolytica, a new species isolated from sea water.</title>
        <authorList>
            <person name="Wu Y.-H."/>
            <person name="Cheng H."/>
            <person name="Xu X.-W."/>
        </authorList>
    </citation>
    <scope>NUCLEOTIDE SEQUENCE [LARGE SCALE GENOMIC DNA]</scope>
    <source>
        <strain evidence="2 3">JW12</strain>
    </source>
</reference>
<accession>A0A1E8FE17</accession>
<dbReference type="OrthoDB" id="9812729at2"/>
<evidence type="ECO:0000259" key="1">
    <source>
        <dbReference type="Pfam" id="PF01882"/>
    </source>
</evidence>
<dbReference type="Proteomes" id="UP000176037">
    <property type="component" value="Unassembled WGS sequence"/>
</dbReference>
<feature type="domain" description="DUF58" evidence="1">
    <location>
        <begin position="50"/>
        <end position="257"/>
    </location>
</feature>
<dbReference type="RefSeq" id="WP_070177102.1">
    <property type="nucleotide sequence ID" value="NZ_BMJR01000011.1"/>
</dbReference>
<sequence>MALNLNTLFDYEYLAQVQQLSLRIAQAGKGGRLAEQKTSARGQGLEFADFKPYVAGDDLRAIDWNIYRRLGRVFVRVFEEKQDMPVYFLQDASASMFYETTPRIVPALRATLGLAAIALAQHDSVSLMPFGRNLDIQVKGLNGKNNLLQFARVLAECESQAATSLTTAIKTLANLNLRKGLVVIVSDFFDNDGLQKVLAAMANLPHKVLLVQITQPWDAQPELMPEWQGELQIQDCETGAEVAVSPTPDVLKAYKQVYQQFNQDLLKAAQAQGAGLLQLDASQPVLPQLAGLFAQGGLNL</sequence>
<dbReference type="Gene3D" id="3.40.50.410">
    <property type="entry name" value="von Willebrand factor, type A domain"/>
    <property type="match status" value="1"/>
</dbReference>
<dbReference type="PANTHER" id="PTHR33608">
    <property type="entry name" value="BLL2464 PROTEIN"/>
    <property type="match status" value="1"/>
</dbReference>
<dbReference type="InterPro" id="IPR002881">
    <property type="entry name" value="DUF58"/>
</dbReference>
<gene>
    <name evidence="2" type="ORF">BFC17_21800</name>
</gene>
<dbReference type="STRING" id="1856405.BFC17_21800"/>